<dbReference type="OrthoDB" id="9802846at2"/>
<dbReference type="RefSeq" id="WP_116978382.1">
    <property type="nucleotide sequence ID" value="NZ_QPMM01000014.1"/>
</dbReference>
<gene>
    <name evidence="2" type="ORF">DVR12_24165</name>
</gene>
<proteinExistence type="predicted"/>
<organism evidence="2 3">
    <name type="scientific">Chitinophaga silvatica</name>
    <dbReference type="NCBI Taxonomy" id="2282649"/>
    <lineage>
        <taxon>Bacteria</taxon>
        <taxon>Pseudomonadati</taxon>
        <taxon>Bacteroidota</taxon>
        <taxon>Chitinophagia</taxon>
        <taxon>Chitinophagales</taxon>
        <taxon>Chitinophagaceae</taxon>
        <taxon>Chitinophaga</taxon>
    </lineage>
</organism>
<comment type="caution">
    <text evidence="2">The sequence shown here is derived from an EMBL/GenBank/DDBJ whole genome shotgun (WGS) entry which is preliminary data.</text>
</comment>
<evidence type="ECO:0000313" key="2">
    <source>
        <dbReference type="EMBL" id="RFS19329.1"/>
    </source>
</evidence>
<reference evidence="2 3" key="1">
    <citation type="submission" date="2018-07" db="EMBL/GenBank/DDBJ databases">
        <title>Chitinophaga K2CV101002-2 sp. nov., isolated from a monsoon evergreen broad-leaved forest soil.</title>
        <authorList>
            <person name="Lv Y."/>
        </authorList>
    </citation>
    <scope>NUCLEOTIDE SEQUENCE [LARGE SCALE GENOMIC DNA]</scope>
    <source>
        <strain evidence="2 3">GDMCC 1.1288</strain>
    </source>
</reference>
<protein>
    <recommendedName>
        <fullName evidence="1">IraD/Gp25-like domain-containing protein</fullName>
    </recommendedName>
</protein>
<evidence type="ECO:0000313" key="3">
    <source>
        <dbReference type="Proteomes" id="UP000260644"/>
    </source>
</evidence>
<dbReference type="EMBL" id="QPMM01000014">
    <property type="protein sequence ID" value="RFS19329.1"/>
    <property type="molecule type" value="Genomic_DNA"/>
</dbReference>
<sequence length="139" mass="15818">MNTDQSFLGKGWGFPLSFNTSSELQMASEEVDIQQSIQILLSTRQGERVMQPNYGCNLDVLLFEPITTSLLAYIKDMIQTAILYYEPRIELNNIDISTADYLNGLILISLDYTVLITNSRYNLVYPFYLNEGNVNNGRS</sequence>
<keyword evidence="3" id="KW-1185">Reference proteome</keyword>
<dbReference type="InterPro" id="IPR007048">
    <property type="entry name" value="IraD/Gp25-like"/>
</dbReference>
<dbReference type="Pfam" id="PF04965">
    <property type="entry name" value="GPW_gp25"/>
    <property type="match status" value="1"/>
</dbReference>
<evidence type="ECO:0000259" key="1">
    <source>
        <dbReference type="Pfam" id="PF04965"/>
    </source>
</evidence>
<name>A0A3E1Y3S5_9BACT</name>
<dbReference type="SUPFAM" id="SSF160719">
    <property type="entry name" value="gpW/gp25-like"/>
    <property type="match status" value="1"/>
</dbReference>
<dbReference type="AlphaFoldDB" id="A0A3E1Y3S5"/>
<dbReference type="Proteomes" id="UP000260644">
    <property type="component" value="Unassembled WGS sequence"/>
</dbReference>
<accession>A0A3E1Y3S5</accession>
<feature type="domain" description="IraD/Gp25-like" evidence="1">
    <location>
        <begin position="29"/>
        <end position="118"/>
    </location>
</feature>
<dbReference type="Gene3D" id="3.10.450.40">
    <property type="match status" value="1"/>
</dbReference>